<dbReference type="Proteomes" id="UP000243002">
    <property type="component" value="Unassembled WGS sequence"/>
</dbReference>
<name>A0A2P7MR55_9CYAN</name>
<comment type="caution">
    <text evidence="1">The sequence shown here is derived from an EMBL/GenBank/DDBJ whole genome shotgun (WGS) entry which is preliminary data.</text>
</comment>
<proteinExistence type="predicted"/>
<reference evidence="1 2" key="1">
    <citation type="journal article" date="2018" name="Environ. Microbiol.">
        <title>Ecological and genomic features of two widespread freshwater picocyanobacteria.</title>
        <authorList>
            <person name="Cabello-Yeves P.J."/>
            <person name="Picazo A."/>
            <person name="Camacho A."/>
            <person name="Callieri C."/>
            <person name="Rosselli R."/>
            <person name="Roda-Garcia J.J."/>
            <person name="Coutinho F.H."/>
            <person name="Rodriguez-Valera F."/>
        </authorList>
    </citation>
    <scope>NUCLEOTIDE SEQUENCE [LARGE SCALE GENOMIC DNA]</scope>
    <source>
        <strain evidence="1 2">Tous</strain>
    </source>
</reference>
<gene>
    <name evidence="1" type="ORF">C7K55_12310</name>
</gene>
<evidence type="ECO:0000313" key="1">
    <source>
        <dbReference type="EMBL" id="PSJ03701.1"/>
    </source>
</evidence>
<dbReference type="OrthoDB" id="558508at2"/>
<sequence length="107" mass="11850">MLLTAPSAYASSGAAQHFLCEGDSLDAIAFKGSVDAVDIPNSNDDTLPGAFMVLRWRELSLQLPRTNNAGIASYSDGRWWWQALDPDHPEFAQLRGNAEHYSCEREH</sequence>
<keyword evidence="2" id="KW-1185">Reference proteome</keyword>
<organism evidence="1 2">
    <name type="scientific">Cyanobium usitatum str. Tous</name>
    <dbReference type="NCBI Taxonomy" id="2116684"/>
    <lineage>
        <taxon>Bacteria</taxon>
        <taxon>Bacillati</taxon>
        <taxon>Cyanobacteriota</taxon>
        <taxon>Cyanophyceae</taxon>
        <taxon>Synechococcales</taxon>
        <taxon>Prochlorococcaceae</taxon>
        <taxon>Cyanobium</taxon>
    </lineage>
</organism>
<dbReference type="AlphaFoldDB" id="A0A2P7MR55"/>
<dbReference type="EMBL" id="PXXO01000018">
    <property type="protein sequence ID" value="PSJ03701.1"/>
    <property type="molecule type" value="Genomic_DNA"/>
</dbReference>
<evidence type="ECO:0000313" key="2">
    <source>
        <dbReference type="Proteomes" id="UP000243002"/>
    </source>
</evidence>
<accession>A0A2P7MR55</accession>
<evidence type="ECO:0008006" key="3">
    <source>
        <dbReference type="Google" id="ProtNLM"/>
    </source>
</evidence>
<protein>
    <recommendedName>
        <fullName evidence="3">C-type lysozyme inhibitor domain-containing protein</fullName>
    </recommendedName>
</protein>